<reference evidence="2" key="1">
    <citation type="submission" date="2017-12" db="EMBL/GenBank/DDBJ databases">
        <title>FDA dAtabase for Regulatory Grade micrObial Sequences (FDA-ARGOS): Supporting development and validation of Infectious Disease Dx tests.</title>
        <authorList>
            <person name="Hoffmann M."/>
            <person name="Allard M."/>
            <person name="Evans P."/>
            <person name="Brown E."/>
            <person name="Tallon L.J."/>
            <person name="Sadzewicz L."/>
            <person name="Sengamalay N."/>
            <person name="Ott S."/>
            <person name="Godinez A."/>
            <person name="Nagaraj S."/>
            <person name="Vavikolanu K."/>
            <person name="Aluvathingal J."/>
            <person name="Nadendla S."/>
            <person name="Hobson J."/>
            <person name="Sichtig H."/>
        </authorList>
    </citation>
    <scope>NUCLEOTIDE SEQUENCE [LARGE SCALE GENOMIC DNA]</scope>
    <source>
        <strain evidence="2">LMG 3418</strain>
    </source>
</reference>
<organism evidence="1 2">
    <name type="scientific">Vibrio diabolicus</name>
    <dbReference type="NCBI Taxonomy" id="50719"/>
    <lineage>
        <taxon>Bacteria</taxon>
        <taxon>Pseudomonadati</taxon>
        <taxon>Pseudomonadota</taxon>
        <taxon>Gammaproteobacteria</taxon>
        <taxon>Vibrionales</taxon>
        <taxon>Vibrionaceae</taxon>
        <taxon>Vibrio</taxon>
        <taxon>Vibrio diabolicus subgroup</taxon>
    </lineage>
</organism>
<name>A0ABM6S6F0_9VIBR</name>
<sequence>MRRLFEGSYVHVNLDGIQGDKTTLVFFLSHLSLYYLKILLSYQHNKAFKTDSQRSAFLVCFGLSVYGTIL</sequence>
<proteinExistence type="predicted"/>
<evidence type="ECO:0000313" key="2">
    <source>
        <dbReference type="Proteomes" id="UP000237665"/>
    </source>
</evidence>
<protein>
    <submittedName>
        <fullName evidence="1">Uncharacterized protein</fullName>
    </submittedName>
</protein>
<gene>
    <name evidence="1" type="ORF">AL468_00390</name>
</gene>
<accession>A0ABM6S6F0</accession>
<keyword evidence="2" id="KW-1185">Reference proteome</keyword>
<dbReference type="Proteomes" id="UP000237665">
    <property type="component" value="Chromosome 1"/>
</dbReference>
<evidence type="ECO:0000313" key="1">
    <source>
        <dbReference type="EMBL" id="AVH25798.1"/>
    </source>
</evidence>
<dbReference type="EMBL" id="CP014134">
    <property type="protein sequence ID" value="AVH25798.1"/>
    <property type="molecule type" value="Genomic_DNA"/>
</dbReference>